<feature type="non-terminal residue" evidence="6">
    <location>
        <position position="1"/>
    </location>
</feature>
<dbReference type="PROSITE" id="PS50215">
    <property type="entry name" value="ADAM_MEPRO"/>
    <property type="match status" value="1"/>
</dbReference>
<evidence type="ECO:0000256" key="1">
    <source>
        <dbReference type="ARBA" id="ARBA00004613"/>
    </source>
</evidence>
<sequence length="149" mass="16304">MASTLSHQLGHNLGLAHDSNVCGCNTSIRPQSRKCIMEAPTGIMPGLSFSGCSQQRFREILRSNQVGCLLDQPEPTRLENSHCGNRLILVAMQPPANWYQAPSVPPDNLAVTSARCGSRDGGLRGVSESEGRRPGQLWAESRRILRLLR</sequence>
<dbReference type="GO" id="GO:0004222">
    <property type="term" value="F:metalloendopeptidase activity"/>
    <property type="evidence" value="ECO:0007669"/>
    <property type="project" value="InterPro"/>
</dbReference>
<feature type="binding site" evidence="4">
    <location>
        <position position="17"/>
    </location>
    <ligand>
        <name>Zn(2+)</name>
        <dbReference type="ChEBI" id="CHEBI:29105"/>
        <note>catalytic</note>
    </ligand>
</feature>
<reference evidence="6 7" key="1">
    <citation type="journal article" date="2013" name="Proc. Natl. Acad. Sci. U.S.A.">
        <title>The king cobra genome reveals dynamic gene evolution and adaptation in the snake venom system.</title>
        <authorList>
            <person name="Vonk F.J."/>
            <person name="Casewell N.R."/>
            <person name="Henkel C.V."/>
            <person name="Heimberg A.M."/>
            <person name="Jansen H.J."/>
            <person name="McCleary R.J."/>
            <person name="Kerkkamp H.M."/>
            <person name="Vos R.A."/>
            <person name="Guerreiro I."/>
            <person name="Calvete J.J."/>
            <person name="Wuster W."/>
            <person name="Woods A.E."/>
            <person name="Logan J.M."/>
            <person name="Harrison R.A."/>
            <person name="Castoe T.A."/>
            <person name="de Koning A.P."/>
            <person name="Pollock D.D."/>
            <person name="Yandell M."/>
            <person name="Calderon D."/>
            <person name="Renjifo C."/>
            <person name="Currier R.B."/>
            <person name="Salgado D."/>
            <person name="Pla D."/>
            <person name="Sanz L."/>
            <person name="Hyder A.S."/>
            <person name="Ribeiro J.M."/>
            <person name="Arntzen J.W."/>
            <person name="van den Thillart G.E."/>
            <person name="Boetzer M."/>
            <person name="Pirovano W."/>
            <person name="Dirks R.P."/>
            <person name="Spaink H.P."/>
            <person name="Duboule D."/>
            <person name="McGlinn E."/>
            <person name="Kini R.M."/>
            <person name="Richardson M.K."/>
        </authorList>
    </citation>
    <scope>NUCLEOTIDE SEQUENCE</scope>
    <source>
        <tissue evidence="6">Blood</tissue>
    </source>
</reference>
<dbReference type="Gene3D" id="3.40.390.10">
    <property type="entry name" value="Collagenase (Catalytic Domain)"/>
    <property type="match status" value="1"/>
</dbReference>
<dbReference type="AlphaFoldDB" id="V8NC27"/>
<dbReference type="SUPFAM" id="SSF55486">
    <property type="entry name" value="Metalloproteases ('zincins'), catalytic domain"/>
    <property type="match status" value="1"/>
</dbReference>
<evidence type="ECO:0000313" key="7">
    <source>
        <dbReference type="Proteomes" id="UP000018936"/>
    </source>
</evidence>
<evidence type="ECO:0000259" key="5">
    <source>
        <dbReference type="PROSITE" id="PS50215"/>
    </source>
</evidence>
<evidence type="ECO:0000256" key="2">
    <source>
        <dbReference type="ARBA" id="ARBA00022525"/>
    </source>
</evidence>
<keyword evidence="7" id="KW-1185">Reference proteome</keyword>
<dbReference type="PANTHER" id="PTHR11905:SF130">
    <property type="entry name" value="DISINTEGRIN AND METALLOPROTEINASE DOMAIN-CONTAINING PROTEIN 15"/>
    <property type="match status" value="1"/>
</dbReference>
<accession>V8NC27</accession>
<dbReference type="Pfam" id="PF01421">
    <property type="entry name" value="Reprolysin"/>
    <property type="match status" value="1"/>
</dbReference>
<dbReference type="GO" id="GO:0045087">
    <property type="term" value="P:innate immune response"/>
    <property type="evidence" value="ECO:0007669"/>
    <property type="project" value="TreeGrafter"/>
</dbReference>
<comment type="caution">
    <text evidence="6">The sequence shown here is derived from an EMBL/GenBank/DDBJ whole genome shotgun (WGS) entry which is preliminary data.</text>
</comment>
<name>V8NC27_OPHHA</name>
<dbReference type="EMBL" id="AZIM01005554">
    <property type="protein sequence ID" value="ETE59471.1"/>
    <property type="molecule type" value="Genomic_DNA"/>
</dbReference>
<dbReference type="InterPro" id="IPR001590">
    <property type="entry name" value="Peptidase_M12B"/>
</dbReference>
<dbReference type="Proteomes" id="UP000018936">
    <property type="component" value="Unassembled WGS sequence"/>
</dbReference>
<proteinExistence type="predicted"/>
<keyword evidence="2" id="KW-0964">Secreted</keyword>
<evidence type="ECO:0000313" key="6">
    <source>
        <dbReference type="EMBL" id="ETE59471.1"/>
    </source>
</evidence>
<feature type="binding site" evidence="4">
    <location>
        <position position="11"/>
    </location>
    <ligand>
        <name>Zn(2+)</name>
        <dbReference type="ChEBI" id="CHEBI:29105"/>
        <note>catalytic</note>
    </ligand>
</feature>
<organism evidence="6 7">
    <name type="scientific">Ophiophagus hannah</name>
    <name type="common">King cobra</name>
    <name type="synonym">Naja hannah</name>
    <dbReference type="NCBI Taxonomy" id="8665"/>
    <lineage>
        <taxon>Eukaryota</taxon>
        <taxon>Metazoa</taxon>
        <taxon>Chordata</taxon>
        <taxon>Craniata</taxon>
        <taxon>Vertebrata</taxon>
        <taxon>Euteleostomi</taxon>
        <taxon>Lepidosauria</taxon>
        <taxon>Squamata</taxon>
        <taxon>Bifurcata</taxon>
        <taxon>Unidentata</taxon>
        <taxon>Episquamata</taxon>
        <taxon>Toxicofera</taxon>
        <taxon>Serpentes</taxon>
        <taxon>Colubroidea</taxon>
        <taxon>Elapidae</taxon>
        <taxon>Elapinae</taxon>
        <taxon>Ophiophagus</taxon>
    </lineage>
</organism>
<keyword evidence="4" id="KW-0862">Zinc</keyword>
<comment type="caution">
    <text evidence="4">Lacks conserved residue(s) required for the propagation of feature annotation.</text>
</comment>
<dbReference type="PANTHER" id="PTHR11905">
    <property type="entry name" value="ADAM A DISINTEGRIN AND METALLOPROTEASE DOMAIN"/>
    <property type="match status" value="1"/>
</dbReference>
<protein>
    <recommendedName>
        <fullName evidence="5">Peptidase M12B domain-containing protein</fullName>
    </recommendedName>
</protein>
<keyword evidence="4" id="KW-0479">Metal-binding</keyword>
<evidence type="ECO:0000256" key="4">
    <source>
        <dbReference type="PROSITE-ProRule" id="PRU00276"/>
    </source>
</evidence>
<feature type="domain" description="Peptidase M12B" evidence="5">
    <location>
        <begin position="1"/>
        <end position="73"/>
    </location>
</feature>
<dbReference type="GO" id="GO:0046872">
    <property type="term" value="F:metal ion binding"/>
    <property type="evidence" value="ECO:0007669"/>
    <property type="project" value="UniProtKB-KW"/>
</dbReference>
<gene>
    <name evidence="6" type="ORF">L345_14800</name>
</gene>
<dbReference type="GO" id="GO:0005615">
    <property type="term" value="C:extracellular space"/>
    <property type="evidence" value="ECO:0007669"/>
    <property type="project" value="TreeGrafter"/>
</dbReference>
<dbReference type="GO" id="GO:0007229">
    <property type="term" value="P:integrin-mediated signaling pathway"/>
    <property type="evidence" value="ECO:0007669"/>
    <property type="project" value="TreeGrafter"/>
</dbReference>
<dbReference type="InterPro" id="IPR024079">
    <property type="entry name" value="MetalloPept_cat_dom_sf"/>
</dbReference>
<keyword evidence="3" id="KW-1015">Disulfide bond</keyword>
<comment type="subcellular location">
    <subcellularLocation>
        <location evidence="1">Secreted</location>
    </subcellularLocation>
</comment>
<dbReference type="GO" id="GO:0005178">
    <property type="term" value="F:integrin binding"/>
    <property type="evidence" value="ECO:0007669"/>
    <property type="project" value="TreeGrafter"/>
</dbReference>
<evidence type="ECO:0000256" key="3">
    <source>
        <dbReference type="ARBA" id="ARBA00023157"/>
    </source>
</evidence>
<feature type="binding site" evidence="4">
    <location>
        <position position="7"/>
    </location>
    <ligand>
        <name>Zn(2+)</name>
        <dbReference type="ChEBI" id="CHEBI:29105"/>
        <note>catalytic</note>
    </ligand>
</feature>
<dbReference type="OrthoDB" id="5951731at2759"/>
<dbReference type="GO" id="GO:0006508">
    <property type="term" value="P:proteolysis"/>
    <property type="evidence" value="ECO:0007669"/>
    <property type="project" value="InterPro"/>
</dbReference>